<reference key="2">
    <citation type="submission" date="2011-10" db="EMBL/GenBank/DDBJ databases">
        <title>The genome and transcriptome sequence of Clonorchis sinensis provide insights into the carcinogenic liver fluke.</title>
        <authorList>
            <person name="Wang X."/>
            <person name="Huang Y."/>
            <person name="Chen W."/>
            <person name="Liu H."/>
            <person name="Guo L."/>
            <person name="Chen Y."/>
            <person name="Luo F."/>
            <person name="Zhou W."/>
            <person name="Sun J."/>
            <person name="Mao Q."/>
            <person name="Liang P."/>
            <person name="Zhou C."/>
            <person name="Tian Y."/>
            <person name="Men J."/>
            <person name="Lv X."/>
            <person name="Huang L."/>
            <person name="Zhou J."/>
            <person name="Hu Y."/>
            <person name="Li R."/>
            <person name="Zhang F."/>
            <person name="Lei H."/>
            <person name="Li X."/>
            <person name="Hu X."/>
            <person name="Liang C."/>
            <person name="Xu J."/>
            <person name="Wu Z."/>
            <person name="Yu X."/>
        </authorList>
    </citation>
    <scope>NUCLEOTIDE SEQUENCE</scope>
    <source>
        <strain>Henan</strain>
    </source>
</reference>
<accession>H2KSR9</accession>
<organism evidence="1 2">
    <name type="scientific">Clonorchis sinensis</name>
    <name type="common">Chinese liver fluke</name>
    <dbReference type="NCBI Taxonomy" id="79923"/>
    <lineage>
        <taxon>Eukaryota</taxon>
        <taxon>Metazoa</taxon>
        <taxon>Spiralia</taxon>
        <taxon>Lophotrochozoa</taxon>
        <taxon>Platyhelminthes</taxon>
        <taxon>Trematoda</taxon>
        <taxon>Digenea</taxon>
        <taxon>Opisthorchiida</taxon>
        <taxon>Opisthorchiata</taxon>
        <taxon>Opisthorchiidae</taxon>
        <taxon>Clonorchis</taxon>
    </lineage>
</organism>
<dbReference type="Proteomes" id="UP000008909">
    <property type="component" value="Unassembled WGS sequence"/>
</dbReference>
<evidence type="ECO:0000313" key="2">
    <source>
        <dbReference type="Proteomes" id="UP000008909"/>
    </source>
</evidence>
<sequence>MGKAPVLLEGRRAYERSMVQRNKPTLPAGRTDHHTWFSSLVHAAGSSRLIICGLASTFSPIMKFLPWTWCGLRANKTVTDSSASLAGSTHRTLSRLLRNFGVKRGAELINLPDSCSIPLCSPTSDEADSVEGLICKLSTFAMFSNRLALNCRPREERPYLDGSQIVSGHHSVGTSDRSLTAFTSTICIAKLNKRILRFVQSLLKGVVDDWSEETQRTGGDSANSLVMRGEKRPEDITRIGAKRDLNIWLPTNMSFSLHLEKLAQKEFVVLRMIRHTSSRITRTDFQILHVACVRPLFEYANPVVYSGCTKDVIFIERVQEAATKMIAGLKSVDYETRP</sequence>
<name>H2KSR9_CLOSI</name>
<keyword evidence="2" id="KW-1185">Reference proteome</keyword>
<gene>
    <name evidence="1" type="ORF">CLF_110059</name>
</gene>
<dbReference type="AlphaFoldDB" id="H2KSR9"/>
<proteinExistence type="predicted"/>
<reference evidence="1" key="1">
    <citation type="journal article" date="2011" name="Genome Biol.">
        <title>The draft genome of the carcinogenic human liver fluke Clonorchis sinensis.</title>
        <authorList>
            <person name="Wang X."/>
            <person name="Chen W."/>
            <person name="Huang Y."/>
            <person name="Sun J."/>
            <person name="Men J."/>
            <person name="Liu H."/>
            <person name="Luo F."/>
            <person name="Guo L."/>
            <person name="Lv X."/>
            <person name="Deng C."/>
            <person name="Zhou C."/>
            <person name="Fan Y."/>
            <person name="Li X."/>
            <person name="Huang L."/>
            <person name="Hu Y."/>
            <person name="Liang C."/>
            <person name="Hu X."/>
            <person name="Xu J."/>
            <person name="Yu X."/>
        </authorList>
    </citation>
    <scope>NUCLEOTIDE SEQUENCE [LARGE SCALE GENOMIC DNA]</scope>
    <source>
        <strain evidence="1">Henan</strain>
    </source>
</reference>
<dbReference type="EMBL" id="DF143475">
    <property type="protein sequence ID" value="GAA41906.2"/>
    <property type="molecule type" value="Genomic_DNA"/>
</dbReference>
<protein>
    <submittedName>
        <fullName evidence="1">Uncharacterized protein</fullName>
    </submittedName>
</protein>
<evidence type="ECO:0000313" key="1">
    <source>
        <dbReference type="EMBL" id="GAA41906.2"/>
    </source>
</evidence>